<reference evidence="3 4" key="1">
    <citation type="submission" date="2019-09" db="EMBL/GenBank/DDBJ databases">
        <title>Actinomadura physcomitrii sp. nov., a novel actinomycete isolated from moss [Physcomitrium sphaericum (Ludw) Fuernr].</title>
        <authorList>
            <person name="Zhuang X."/>
            <person name="Liu C."/>
        </authorList>
    </citation>
    <scope>NUCLEOTIDE SEQUENCE [LARGE SCALE GENOMIC DNA]</scope>
    <source>
        <strain evidence="3 4">HMC1</strain>
    </source>
</reference>
<dbReference type="PRINTS" id="PR00081">
    <property type="entry name" value="GDHRDH"/>
</dbReference>
<dbReference type="NCBIfam" id="NF009093">
    <property type="entry name" value="PRK12429.1"/>
    <property type="match status" value="1"/>
</dbReference>
<name>A0A6H9YYY5_9ACTN</name>
<dbReference type="RefSeq" id="WP_151563556.1">
    <property type="nucleotide sequence ID" value="NZ_WBMT01000011.1"/>
</dbReference>
<sequence length="266" mass="27328">MTATSTARSAEGQNAVEGLDLSGRRALVTGGASGIGRACAARLAAAGAQVTIVDVRADVARATAAEIGAAALAADLSDMAAVDALDIGDADIVVNNAGVQHVAPVTDFPPDTFAEIMRIMVEAPFRLGRRVLPGMYARGWGRIVNISSIHGLRASPYKAAYVTAKHALEGLSKVLALEGAAHGVTSNCVNPAYVRTPLVEAQIADQAALHDLPPAEVLDKIMLARAAVRRLIEPDEVAAMVAYLCSPAAAMVTGASFAIDGGWTAH</sequence>
<dbReference type="PRINTS" id="PR00080">
    <property type="entry name" value="SDRFAMILY"/>
</dbReference>
<dbReference type="InterPro" id="IPR002347">
    <property type="entry name" value="SDR_fam"/>
</dbReference>
<organism evidence="3 4">
    <name type="scientific">Actinomadura rudentiformis</name>
    <dbReference type="NCBI Taxonomy" id="359158"/>
    <lineage>
        <taxon>Bacteria</taxon>
        <taxon>Bacillati</taxon>
        <taxon>Actinomycetota</taxon>
        <taxon>Actinomycetes</taxon>
        <taxon>Streptosporangiales</taxon>
        <taxon>Thermomonosporaceae</taxon>
        <taxon>Actinomadura</taxon>
    </lineage>
</organism>
<dbReference type="SUPFAM" id="SSF51735">
    <property type="entry name" value="NAD(P)-binding Rossmann-fold domains"/>
    <property type="match status" value="1"/>
</dbReference>
<proteinExistence type="inferred from homology"/>
<dbReference type="InterPro" id="IPR020904">
    <property type="entry name" value="Sc_DH/Rdtase_CS"/>
</dbReference>
<keyword evidence="2 3" id="KW-0560">Oxidoreductase</keyword>
<evidence type="ECO:0000256" key="1">
    <source>
        <dbReference type="ARBA" id="ARBA00006484"/>
    </source>
</evidence>
<dbReference type="PROSITE" id="PS00061">
    <property type="entry name" value="ADH_SHORT"/>
    <property type="match status" value="1"/>
</dbReference>
<dbReference type="PANTHER" id="PTHR42879">
    <property type="entry name" value="3-OXOACYL-(ACYL-CARRIER-PROTEIN) REDUCTASE"/>
    <property type="match status" value="1"/>
</dbReference>
<accession>A0A6H9YYY5</accession>
<comment type="similarity">
    <text evidence="1">Belongs to the short-chain dehydrogenases/reductases (SDR) family.</text>
</comment>
<dbReference type="PANTHER" id="PTHR42879:SF2">
    <property type="entry name" value="3-OXOACYL-[ACYL-CARRIER-PROTEIN] REDUCTASE FABG"/>
    <property type="match status" value="1"/>
</dbReference>
<dbReference type="EMBL" id="WBMT01000011">
    <property type="protein sequence ID" value="KAB2346520.1"/>
    <property type="molecule type" value="Genomic_DNA"/>
</dbReference>
<dbReference type="NCBIfam" id="TIGR01963">
    <property type="entry name" value="PHB_DH"/>
    <property type="match status" value="1"/>
</dbReference>
<dbReference type="GO" id="GO:0003858">
    <property type="term" value="F:3-hydroxybutyrate dehydrogenase activity"/>
    <property type="evidence" value="ECO:0007669"/>
    <property type="project" value="UniProtKB-EC"/>
</dbReference>
<dbReference type="AlphaFoldDB" id="A0A6H9YYY5"/>
<dbReference type="EC" id="1.1.1.30" evidence="3"/>
<dbReference type="Gene3D" id="3.40.50.720">
    <property type="entry name" value="NAD(P)-binding Rossmann-like Domain"/>
    <property type="match status" value="1"/>
</dbReference>
<dbReference type="Pfam" id="PF13561">
    <property type="entry name" value="adh_short_C2"/>
    <property type="match status" value="1"/>
</dbReference>
<protein>
    <submittedName>
        <fullName evidence="3">3-hydroxybutyrate dehydrogenase</fullName>
        <ecNumber evidence="3">1.1.1.30</ecNumber>
    </submittedName>
</protein>
<evidence type="ECO:0000256" key="2">
    <source>
        <dbReference type="ARBA" id="ARBA00023002"/>
    </source>
</evidence>
<dbReference type="OrthoDB" id="9786435at2"/>
<dbReference type="GO" id="GO:0032787">
    <property type="term" value="P:monocarboxylic acid metabolic process"/>
    <property type="evidence" value="ECO:0007669"/>
    <property type="project" value="UniProtKB-ARBA"/>
</dbReference>
<dbReference type="InterPro" id="IPR050259">
    <property type="entry name" value="SDR"/>
</dbReference>
<dbReference type="Proteomes" id="UP000468735">
    <property type="component" value="Unassembled WGS sequence"/>
</dbReference>
<dbReference type="InterPro" id="IPR036291">
    <property type="entry name" value="NAD(P)-bd_dom_sf"/>
</dbReference>
<comment type="caution">
    <text evidence="3">The sequence shown here is derived from an EMBL/GenBank/DDBJ whole genome shotgun (WGS) entry which is preliminary data.</text>
</comment>
<dbReference type="FunFam" id="3.40.50.720:FF:000084">
    <property type="entry name" value="Short-chain dehydrogenase reductase"/>
    <property type="match status" value="1"/>
</dbReference>
<keyword evidence="4" id="KW-1185">Reference proteome</keyword>
<gene>
    <name evidence="3" type="ORF">F8566_24020</name>
</gene>
<dbReference type="InterPro" id="IPR011294">
    <property type="entry name" value="3-OHbutyrate_DH"/>
</dbReference>
<evidence type="ECO:0000313" key="3">
    <source>
        <dbReference type="EMBL" id="KAB2346520.1"/>
    </source>
</evidence>
<evidence type="ECO:0000313" key="4">
    <source>
        <dbReference type="Proteomes" id="UP000468735"/>
    </source>
</evidence>